<evidence type="ECO:0000313" key="4">
    <source>
        <dbReference type="Proteomes" id="UP000009047"/>
    </source>
</evidence>
<dbReference type="RefSeq" id="WP_013257891.1">
    <property type="nucleotide sequence ID" value="NC_014365.1"/>
</dbReference>
<evidence type="ECO:0000256" key="1">
    <source>
        <dbReference type="SAM" id="Phobius"/>
    </source>
</evidence>
<evidence type="ECO:0000313" key="3">
    <source>
        <dbReference type="EMBL" id="ADK84437.1"/>
    </source>
</evidence>
<keyword evidence="1" id="KW-0812">Transmembrane</keyword>
<gene>
    <name evidence="3" type="ordered locus">Deba_1069</name>
</gene>
<dbReference type="EMBL" id="CP002085">
    <property type="protein sequence ID" value="ADK84437.1"/>
    <property type="molecule type" value="Genomic_DNA"/>
</dbReference>
<dbReference type="KEGG" id="dbr:Deba_1069"/>
<dbReference type="Proteomes" id="UP000009047">
    <property type="component" value="Chromosome"/>
</dbReference>
<keyword evidence="4" id="KW-1185">Reference proteome</keyword>
<dbReference type="OrthoDB" id="9954402at2"/>
<keyword evidence="1" id="KW-0472">Membrane</keyword>
<name>E1QIL4_DESB2</name>
<evidence type="ECO:0000256" key="2">
    <source>
        <dbReference type="SAM" id="SignalP"/>
    </source>
</evidence>
<keyword evidence="2" id="KW-0732">Signal</keyword>
<feature type="chain" id="PRO_5003150410" evidence="2">
    <location>
        <begin position="25"/>
        <end position="241"/>
    </location>
</feature>
<keyword evidence="1" id="KW-1133">Transmembrane helix</keyword>
<accession>E1QIL4</accession>
<reference evidence="3 4" key="1">
    <citation type="journal article" date="2010" name="Stand. Genomic Sci.">
        <title>Complete genome sequence of Desulfarculus baarsii type strain (2st14).</title>
        <authorList>
            <person name="Sun H."/>
            <person name="Spring S."/>
            <person name="Lapidus A."/>
            <person name="Davenport K."/>
            <person name="Del Rio T.G."/>
            <person name="Tice H."/>
            <person name="Nolan M."/>
            <person name="Copeland A."/>
            <person name="Cheng J.F."/>
            <person name="Lucas S."/>
            <person name="Tapia R."/>
            <person name="Goodwin L."/>
            <person name="Pitluck S."/>
            <person name="Ivanova N."/>
            <person name="Pagani I."/>
            <person name="Mavromatis K."/>
            <person name="Ovchinnikova G."/>
            <person name="Pati A."/>
            <person name="Chen A."/>
            <person name="Palaniappan K."/>
            <person name="Hauser L."/>
            <person name="Chang Y.J."/>
            <person name="Jeffries C.D."/>
            <person name="Detter J.C."/>
            <person name="Han C."/>
            <person name="Rohde M."/>
            <person name="Brambilla E."/>
            <person name="Goker M."/>
            <person name="Woyke T."/>
            <person name="Bristow J."/>
            <person name="Eisen J.A."/>
            <person name="Markowitz V."/>
            <person name="Hugenholtz P."/>
            <person name="Kyrpides N.C."/>
            <person name="Klenk H.P."/>
            <person name="Land M."/>
        </authorList>
    </citation>
    <scope>NUCLEOTIDE SEQUENCE [LARGE SCALE GENOMIC DNA]</scope>
    <source>
        <strain evidence="4">ATCC 33931 / DSM 2075 / LMG 7858 / VKM B-1802 / 2st14</strain>
    </source>
</reference>
<dbReference type="STRING" id="644282.Deba_1069"/>
<proteinExistence type="predicted"/>
<dbReference type="AlphaFoldDB" id="E1QIL4"/>
<feature type="transmembrane region" description="Helical" evidence="1">
    <location>
        <begin position="196"/>
        <end position="224"/>
    </location>
</feature>
<sequence>MIKVARVLLCAALFCLAGGGLVQASPHGWAELLDQWRRQALDDRQLIDRLHALASQPTPEQGPAQIEDMDYYSHELLLDENWEQWLIFQRSTLTIIPLASARFYIYADAEVERLKRPGVRVIMERPKAAPKPADDEDLAQNRLKRMSKGLKDIGLAEDDPQAESMGWNVFRWFTDPDASSRGMEREFDWWQVGQKFVFVAALVLGCLIFVEVLRMVFGAGARAIGEGQRRRKRRLLRRSGR</sequence>
<feature type="signal peptide" evidence="2">
    <location>
        <begin position="1"/>
        <end position="24"/>
    </location>
</feature>
<organism evidence="3 4">
    <name type="scientific">Desulfarculus baarsii (strain ATCC 33931 / DSM 2075 / LMG 7858 / VKM B-1802 / 2st14)</name>
    <dbReference type="NCBI Taxonomy" id="644282"/>
    <lineage>
        <taxon>Bacteria</taxon>
        <taxon>Pseudomonadati</taxon>
        <taxon>Thermodesulfobacteriota</taxon>
        <taxon>Desulfarculia</taxon>
        <taxon>Desulfarculales</taxon>
        <taxon>Desulfarculaceae</taxon>
        <taxon>Desulfarculus</taxon>
    </lineage>
</organism>
<protein>
    <submittedName>
        <fullName evidence="3">Uncharacterized protein</fullName>
    </submittedName>
</protein>
<dbReference type="HOGENOM" id="CLU_1150395_0_0_7"/>